<keyword evidence="5" id="KW-1185">Reference proteome</keyword>
<evidence type="ECO:0000313" key="4">
    <source>
        <dbReference type="EMBL" id="KAK4213855.1"/>
    </source>
</evidence>
<evidence type="ECO:0000259" key="3">
    <source>
        <dbReference type="Pfam" id="PF12708"/>
    </source>
</evidence>
<feature type="domain" description="Rhamnogalacturonase A/B/Epimerase-like pectate lyase" evidence="3">
    <location>
        <begin position="148"/>
        <end position="386"/>
    </location>
</feature>
<dbReference type="Pfam" id="PF12708">
    <property type="entry name" value="Pect-lyase_RHGA_epim"/>
    <property type="match status" value="1"/>
</dbReference>
<comment type="caution">
    <text evidence="4">The sequence shown here is derived from an EMBL/GenBank/DDBJ whole genome shotgun (WGS) entry which is preliminary data.</text>
</comment>
<feature type="signal peptide" evidence="2">
    <location>
        <begin position="1"/>
        <end position="21"/>
    </location>
</feature>
<accession>A0AAN6Y8F5</accession>
<feature type="compositionally biased region" description="Low complexity" evidence="1">
    <location>
        <begin position="1415"/>
        <end position="1440"/>
    </location>
</feature>
<organism evidence="4 5">
    <name type="scientific">Rhypophila decipiens</name>
    <dbReference type="NCBI Taxonomy" id="261697"/>
    <lineage>
        <taxon>Eukaryota</taxon>
        <taxon>Fungi</taxon>
        <taxon>Dikarya</taxon>
        <taxon>Ascomycota</taxon>
        <taxon>Pezizomycotina</taxon>
        <taxon>Sordariomycetes</taxon>
        <taxon>Sordariomycetidae</taxon>
        <taxon>Sordariales</taxon>
        <taxon>Naviculisporaceae</taxon>
        <taxon>Rhypophila</taxon>
    </lineage>
</organism>
<name>A0AAN6Y8F5_9PEZI</name>
<dbReference type="InterPro" id="IPR011050">
    <property type="entry name" value="Pectin_lyase_fold/virulence"/>
</dbReference>
<proteinExistence type="predicted"/>
<feature type="region of interest" description="Disordered" evidence="1">
    <location>
        <begin position="1604"/>
        <end position="1645"/>
    </location>
</feature>
<dbReference type="InterPro" id="IPR024535">
    <property type="entry name" value="RHGA/B-epi-like_pectate_lyase"/>
</dbReference>
<dbReference type="GO" id="GO:0004650">
    <property type="term" value="F:polygalacturonase activity"/>
    <property type="evidence" value="ECO:0007669"/>
    <property type="project" value="InterPro"/>
</dbReference>
<keyword evidence="2" id="KW-0732">Signal</keyword>
<evidence type="ECO:0000256" key="1">
    <source>
        <dbReference type="SAM" id="MobiDB-lite"/>
    </source>
</evidence>
<evidence type="ECO:0000313" key="5">
    <source>
        <dbReference type="Proteomes" id="UP001301769"/>
    </source>
</evidence>
<sequence>MMSHSHLLFALLATQCVLVWSASIAAPGRNTTKFQNATHSPPPPPSYMVDNQHNYYKAAPDRGRQNGPVWAYSGSLKGYLTNLDKGVVLRGGFDENGNGTSNGTSATIKATSFDPQALSKRQSSSSFWLSSLASLGTQPHAGADYQFFRNVVTDFGADNTGKSDTAEALNAASASWNKASKAGGKTRCGQQCGNTFSQGAIVFFPGGTYKICSPVIQYYYTQFVGDPNDMPIIKGCDDFKGIALFDVDPYIPGASGKQWYINQNQFFRQIRNFRFDLRDMPDSTADNDQPLVPTGIHWQVSQATSLQNLVFDMPKDGTTTAVGIFTENGSGGFVSDIEFNGGNIGWRAGSQQYTARNLVFNQCNTAVQMVWDWGWNWQQITVNGGTIAFNISGIGGDKGQGTGSVSIIDSTIKDVNIGVLTNNNAAASPNIVLDNTNFQNVANPVMAVGGSKLLSGNSQLWATGKRYNGSTGSTQTGAVTAPKRGAGLNDANGKLYVRSRPQYEKKGTDGFLIATKDGGCKNDATGDQASCINKFLRSAVDKGKIAYFPAGEYAVGSTVHIPTGAVVQGSLWSQIMGSGFYFSDIQHPKVMVRVGNKGEVGSVEITEMLFSVRGATAGAIMMEWNVAAEKQGSAAMWDSHFRVGGALGTDLDLSKCPKFSNNAECIAASLMFRVTAQANGYFENVWAWVSDHDNDKTIVNQPDSSSTQISIFGARGMLIESQGPSWFYGGGSEHSVLYNYLISGAKSVFMGHIQTESPYFQPKPRPPDPFRAGASFPNDPDFGDCQITAEVFDDRCNYAWGVQIVDSKDIMIHSAGLYSFFNEYYQDCIDTNNCQDRILEVKGSTGVVIFNLFTVATVNIASGIDKTKVPQAGNQRGFTTEVSVWVPLPGSDHVDIVWVDDDIWKKPTVSCPTATGCMLILPTSDLPSPTVIKPDNYTTSFEYGTVGGGGDFVTAITTVTIYITPITIGGMPYSNYNVSTSGPIPITVEPSVDIPPSTIPLPDGKGGTTPRVVALPPWPKIGPDSIPFIDPGKLQPPPTSGGGGGAPPDTTYYTPVSTPVTAAGPTVITVKFPPTIGAVTIDCPATTSIVFATPPVAVATTCTNSGALTLIFACPSTRVLTFLAPTTVMATVDCSLVTSWSSGSQSTTPTPLPTYFHWPDWAYDLIIPEDKERDDQEEDGGGVHVPCKIWFFFLCISWGDLTIRSWYWKLPPGIYPPGPPPIPLLKLPPGINLKGPLPPWPKITIGQDRRITTEEKPDECETKTAEACTTTNFLSSSKTTSSKTQCETISGCSISVSDSTTEVIGTQTAAPVGTFPHENWDTGNLGQAYTDSVLNAVKSRRARNKRNGGGGGGTVISFVPAGGGQPAGPTCKGAKSTDCGGTICSGYYCGPTPPPYPPPGYRDPKDPNSDGFNAPTSHVGGTTTTSTTTSKDSTPTSPLSRGPINCHRESDFPGHADIQSGDQDNFSRQFSGLFGADKTIGPGDASVEMRIKDSHGVNYDYKAEWVSGCKTTVDRQGFQFPLGLSQSLITAYLLTREDYTKCANGGVGGSCQVGCLLYTFTGGLGDPPTDPCKDFDCRACGSPFDPPACQSCCNGEKAKVAAGSGSDTAGVSSTSSESRNGTVFIPAGQEGSGGQRGPAVVPLLS</sequence>
<feature type="chain" id="PRO_5042972083" evidence="2">
    <location>
        <begin position="22"/>
        <end position="1645"/>
    </location>
</feature>
<dbReference type="Gene3D" id="2.160.20.10">
    <property type="entry name" value="Single-stranded right-handed beta-helix, Pectin lyase-like"/>
    <property type="match status" value="2"/>
</dbReference>
<dbReference type="PANTHER" id="PTHR33928:SF2">
    <property type="entry name" value="PECTATE LYASE SUPERFAMILY PROTEIN DOMAIN-CONTAINING PROTEIN-RELATED"/>
    <property type="match status" value="1"/>
</dbReference>
<evidence type="ECO:0000256" key="2">
    <source>
        <dbReference type="SAM" id="SignalP"/>
    </source>
</evidence>
<gene>
    <name evidence="4" type="ORF">QBC37DRAFT_164475</name>
</gene>
<dbReference type="InterPro" id="IPR039279">
    <property type="entry name" value="QRT3-like"/>
</dbReference>
<dbReference type="PANTHER" id="PTHR33928">
    <property type="entry name" value="POLYGALACTURONASE QRT3"/>
    <property type="match status" value="1"/>
</dbReference>
<dbReference type="InterPro" id="IPR012334">
    <property type="entry name" value="Pectin_lyas_fold"/>
</dbReference>
<protein>
    <submittedName>
        <fullName evidence="4">Glucan-beta-glucosidase</fullName>
    </submittedName>
</protein>
<feature type="region of interest" description="Disordered" evidence="1">
    <location>
        <begin position="1397"/>
        <end position="1464"/>
    </location>
</feature>
<feature type="compositionally biased region" description="Polar residues" evidence="1">
    <location>
        <begin position="1605"/>
        <end position="1621"/>
    </location>
</feature>
<reference evidence="4" key="2">
    <citation type="submission" date="2023-05" db="EMBL/GenBank/DDBJ databases">
        <authorList>
            <consortium name="Lawrence Berkeley National Laboratory"/>
            <person name="Steindorff A."/>
            <person name="Hensen N."/>
            <person name="Bonometti L."/>
            <person name="Westerberg I."/>
            <person name="Brannstrom I.O."/>
            <person name="Guillou S."/>
            <person name="Cros-Aarteil S."/>
            <person name="Calhoun S."/>
            <person name="Haridas S."/>
            <person name="Kuo A."/>
            <person name="Mondo S."/>
            <person name="Pangilinan J."/>
            <person name="Riley R."/>
            <person name="Labutti K."/>
            <person name="Andreopoulos B."/>
            <person name="Lipzen A."/>
            <person name="Chen C."/>
            <person name="Yanf M."/>
            <person name="Daum C."/>
            <person name="Ng V."/>
            <person name="Clum A."/>
            <person name="Ohm R."/>
            <person name="Martin F."/>
            <person name="Silar P."/>
            <person name="Natvig D."/>
            <person name="Lalanne C."/>
            <person name="Gautier V."/>
            <person name="Ament-Velasquez S.L."/>
            <person name="Kruys A."/>
            <person name="Hutchinson M.I."/>
            <person name="Powell A.J."/>
            <person name="Barry K."/>
            <person name="Miller A.N."/>
            <person name="Grigoriev I.V."/>
            <person name="Debuchy R."/>
            <person name="Gladieux P."/>
            <person name="Thoren M.H."/>
            <person name="Johannesson H."/>
        </authorList>
    </citation>
    <scope>NUCLEOTIDE SEQUENCE</scope>
    <source>
        <strain evidence="4">PSN293</strain>
    </source>
</reference>
<dbReference type="EMBL" id="MU858103">
    <property type="protein sequence ID" value="KAK4213855.1"/>
    <property type="molecule type" value="Genomic_DNA"/>
</dbReference>
<dbReference type="Proteomes" id="UP001301769">
    <property type="component" value="Unassembled WGS sequence"/>
</dbReference>
<dbReference type="CDD" id="cd23668">
    <property type="entry name" value="GH55_beta13glucanase-like"/>
    <property type="match status" value="1"/>
</dbReference>
<reference evidence="4" key="1">
    <citation type="journal article" date="2023" name="Mol. Phylogenet. Evol.">
        <title>Genome-scale phylogeny and comparative genomics of the fungal order Sordariales.</title>
        <authorList>
            <person name="Hensen N."/>
            <person name="Bonometti L."/>
            <person name="Westerberg I."/>
            <person name="Brannstrom I.O."/>
            <person name="Guillou S."/>
            <person name="Cros-Aarteil S."/>
            <person name="Calhoun S."/>
            <person name="Haridas S."/>
            <person name="Kuo A."/>
            <person name="Mondo S."/>
            <person name="Pangilinan J."/>
            <person name="Riley R."/>
            <person name="LaButti K."/>
            <person name="Andreopoulos B."/>
            <person name="Lipzen A."/>
            <person name="Chen C."/>
            <person name="Yan M."/>
            <person name="Daum C."/>
            <person name="Ng V."/>
            <person name="Clum A."/>
            <person name="Steindorff A."/>
            <person name="Ohm R.A."/>
            <person name="Martin F."/>
            <person name="Silar P."/>
            <person name="Natvig D.O."/>
            <person name="Lalanne C."/>
            <person name="Gautier V."/>
            <person name="Ament-Velasquez S.L."/>
            <person name="Kruys A."/>
            <person name="Hutchinson M.I."/>
            <person name="Powell A.J."/>
            <person name="Barry K."/>
            <person name="Miller A.N."/>
            <person name="Grigoriev I.V."/>
            <person name="Debuchy R."/>
            <person name="Gladieux P."/>
            <person name="Hiltunen Thoren M."/>
            <person name="Johannesson H."/>
        </authorList>
    </citation>
    <scope>NUCLEOTIDE SEQUENCE</scope>
    <source>
        <strain evidence="4">PSN293</strain>
    </source>
</reference>
<dbReference type="SUPFAM" id="SSF51126">
    <property type="entry name" value="Pectin lyase-like"/>
    <property type="match status" value="2"/>
</dbReference>